<evidence type="ECO:0000313" key="3">
    <source>
        <dbReference type="Proteomes" id="UP000693970"/>
    </source>
</evidence>
<comment type="caution">
    <text evidence="2">The sequence shown here is derived from an EMBL/GenBank/DDBJ whole genome shotgun (WGS) entry which is preliminary data.</text>
</comment>
<feature type="transmembrane region" description="Helical" evidence="1">
    <location>
        <begin position="164"/>
        <end position="185"/>
    </location>
</feature>
<feature type="transmembrane region" description="Helical" evidence="1">
    <location>
        <begin position="139"/>
        <end position="158"/>
    </location>
</feature>
<feature type="transmembrane region" description="Helical" evidence="1">
    <location>
        <begin position="346"/>
        <end position="363"/>
    </location>
</feature>
<dbReference type="Proteomes" id="UP000693970">
    <property type="component" value="Unassembled WGS sequence"/>
</dbReference>
<organism evidence="2 3">
    <name type="scientific">Nitzschia inconspicua</name>
    <dbReference type="NCBI Taxonomy" id="303405"/>
    <lineage>
        <taxon>Eukaryota</taxon>
        <taxon>Sar</taxon>
        <taxon>Stramenopiles</taxon>
        <taxon>Ochrophyta</taxon>
        <taxon>Bacillariophyta</taxon>
        <taxon>Bacillariophyceae</taxon>
        <taxon>Bacillariophycidae</taxon>
        <taxon>Bacillariales</taxon>
        <taxon>Bacillariaceae</taxon>
        <taxon>Nitzschia</taxon>
    </lineage>
</organism>
<feature type="transmembrane region" description="Helical" evidence="1">
    <location>
        <begin position="309"/>
        <end position="326"/>
    </location>
</feature>
<reference evidence="2" key="1">
    <citation type="journal article" date="2021" name="Sci. Rep.">
        <title>Diploid genomic architecture of Nitzschia inconspicua, an elite biomass production diatom.</title>
        <authorList>
            <person name="Oliver A."/>
            <person name="Podell S."/>
            <person name="Pinowska A."/>
            <person name="Traller J.C."/>
            <person name="Smith S.R."/>
            <person name="McClure R."/>
            <person name="Beliaev A."/>
            <person name="Bohutskyi P."/>
            <person name="Hill E.A."/>
            <person name="Rabines A."/>
            <person name="Zheng H."/>
            <person name="Allen L.Z."/>
            <person name="Kuo A."/>
            <person name="Grigoriev I.V."/>
            <person name="Allen A.E."/>
            <person name="Hazlebeck D."/>
            <person name="Allen E.E."/>
        </authorList>
    </citation>
    <scope>NUCLEOTIDE SEQUENCE</scope>
    <source>
        <strain evidence="2">Hildebrandi</strain>
    </source>
</reference>
<evidence type="ECO:0000313" key="2">
    <source>
        <dbReference type="EMBL" id="KAG7345716.1"/>
    </source>
</evidence>
<keyword evidence="1" id="KW-1133">Transmembrane helix</keyword>
<dbReference type="EMBL" id="JAGRRH010000022">
    <property type="protein sequence ID" value="KAG7345716.1"/>
    <property type="molecule type" value="Genomic_DNA"/>
</dbReference>
<name>A0A9K3PGC5_9STRA</name>
<protein>
    <submittedName>
        <fullName evidence="2">Uncharacterized protein</fullName>
    </submittedName>
</protein>
<keyword evidence="3" id="KW-1185">Reference proteome</keyword>
<dbReference type="AlphaFoldDB" id="A0A9K3PGC5"/>
<feature type="transmembrane region" description="Helical" evidence="1">
    <location>
        <begin position="435"/>
        <end position="455"/>
    </location>
</feature>
<keyword evidence="1" id="KW-0812">Transmembrane</keyword>
<accession>A0A9K3PGC5</accession>
<reference evidence="2" key="2">
    <citation type="submission" date="2021-04" db="EMBL/GenBank/DDBJ databases">
        <authorList>
            <person name="Podell S."/>
        </authorList>
    </citation>
    <scope>NUCLEOTIDE SEQUENCE</scope>
    <source>
        <strain evidence="2">Hildebrandi</strain>
    </source>
</reference>
<sequence length="848" mass="97911">MKQQVDRRIWRHCLFHAGLAFLANFSFHRPFLGAAFHPLSTLQPVRKRPLQRASLPVLPPTTCKSCSDKNLPRAARNDHVDDKVLQRWRKDDTTGVYDALDELEREIRLENADLKLQFAEHQDSVEYMERGKHPLFPTIFKHVVVPMVYALVLYRFSATMPFKAFATLMDCHFWVFVVAAPMFLLQLYRFTKRNKPVPEEIKRLPPNFRMSMYKNFEGRGLMDPDYSCDDHVLFLLEYWVSAVKAVAFVPLLKIFLCNYCGKTFNLPASAATCWYTIVQLVTRVGAMVSLYQFPEMLYRLQRKSQPRPIGFFPTLLRSLVGCMLQLAPLGFISDFSKVVVALPKPFIYPLYASVSVLLYGLWVRCRDTEQQARVEEVGETVALQVSPHLRPTKNSKKLIYGICISVLWLKALWPFAPQIRESIRRFFVEMIIGTIPFFFLRYCGMLYLLTLPLFGPYVHIRAILRAINVRYCGNEPILTTFTDSFDKQVSPEEKEWKYSIKWREPERVWLMKEKLSVRLQMKLFPQSEFEEGLEALKVEEMKRDVAEGRLIWERVAKDLQADPHAYSGDPPHLWTEKAMKIMSKKHQADYTKYEAAKSANNEEKMSLDDPLGVALHRGFGVGLGLKHVSKMKSMKSESGGNRRLQVLAIEKAIQRYNTLWDKAIELEKEGQHLSTESREELMKQREADDNKEIGYLAKRITELVPSTSDGTLDDGKPLSRYLGKAVSERPYRMVSSHEAVLVEDPISSLRSAIRQSVDDFLEDPFRDDRKKAGDEDDGRINAKIELSPSVDALLKSTDDNEIQSDLDATKPATDRRMCYIADSFMMGRWNCFLASRFDKIKSDISFLK</sequence>
<proteinExistence type="predicted"/>
<dbReference type="OrthoDB" id="49098at2759"/>
<gene>
    <name evidence="2" type="ORF">IV203_033247</name>
</gene>
<keyword evidence="1" id="KW-0472">Membrane</keyword>
<evidence type="ECO:0000256" key="1">
    <source>
        <dbReference type="SAM" id="Phobius"/>
    </source>
</evidence>